<dbReference type="Pfam" id="PF13966">
    <property type="entry name" value="zf-RVT"/>
    <property type="match status" value="1"/>
</dbReference>
<evidence type="ECO:0000259" key="1">
    <source>
        <dbReference type="PROSITE" id="PS50878"/>
    </source>
</evidence>
<dbReference type="InterPro" id="IPR026960">
    <property type="entry name" value="RVT-Znf"/>
</dbReference>
<dbReference type="PROSITE" id="PS50878">
    <property type="entry name" value="RT_POL"/>
    <property type="match status" value="1"/>
</dbReference>
<organism evidence="2">
    <name type="scientific">Fagus sylvatica</name>
    <name type="common">Beechnut</name>
    <dbReference type="NCBI Taxonomy" id="28930"/>
    <lineage>
        <taxon>Eukaryota</taxon>
        <taxon>Viridiplantae</taxon>
        <taxon>Streptophyta</taxon>
        <taxon>Embryophyta</taxon>
        <taxon>Tracheophyta</taxon>
        <taxon>Spermatophyta</taxon>
        <taxon>Magnoliopsida</taxon>
        <taxon>eudicotyledons</taxon>
        <taxon>Gunneridae</taxon>
        <taxon>Pentapetalae</taxon>
        <taxon>rosids</taxon>
        <taxon>fabids</taxon>
        <taxon>Fagales</taxon>
        <taxon>Fagaceae</taxon>
        <taxon>Fagus</taxon>
    </lineage>
</organism>
<proteinExistence type="predicted"/>
<protein>
    <recommendedName>
        <fullName evidence="1">Reverse transcriptase domain-containing protein</fullName>
    </recommendedName>
</protein>
<dbReference type="PANTHER" id="PTHR33116:SF78">
    <property type="entry name" value="OS12G0587133 PROTEIN"/>
    <property type="match status" value="1"/>
</dbReference>
<dbReference type="CDD" id="cd01650">
    <property type="entry name" value="RT_nLTR_like"/>
    <property type="match status" value="1"/>
</dbReference>
<dbReference type="InterPro" id="IPR043502">
    <property type="entry name" value="DNA/RNA_pol_sf"/>
</dbReference>
<accession>A0A2N9EDS5</accession>
<dbReference type="SUPFAM" id="SSF56672">
    <property type="entry name" value="DNA/RNA polymerases"/>
    <property type="match status" value="1"/>
</dbReference>
<name>A0A2N9EDS5_FAGSY</name>
<feature type="domain" description="Reverse transcriptase" evidence="1">
    <location>
        <begin position="180"/>
        <end position="457"/>
    </location>
</feature>
<reference evidence="2" key="1">
    <citation type="submission" date="2018-02" db="EMBL/GenBank/DDBJ databases">
        <authorList>
            <person name="Cohen D.B."/>
            <person name="Kent A.D."/>
        </authorList>
    </citation>
    <scope>NUCLEOTIDE SEQUENCE</scope>
</reference>
<evidence type="ECO:0000313" key="2">
    <source>
        <dbReference type="EMBL" id="SPC72831.1"/>
    </source>
</evidence>
<gene>
    <name evidence="2" type="ORF">FSB_LOCUS713</name>
</gene>
<sequence length="841" mass="96679">MGSPLEEERLEVIAEDKALTEEEKVEKSNLSTEWEKYSLLEEISWRQKSRVTWSKEGDKNTKYFHSVANSHRRNNSIRQISIDGELSSTQDVIKAHICSFYRNLYTEEFHCRPLLDGLNFNVIQGEDASWLERPFEEDEVTLVVHNMNGDKSPSPDGFPMFFFHACWQVIKSDLMAVFTESYDTGSLERSLNATFLTLIPKKANASEVRDFRPISLLGSVYKIVAKVLANRLSTVLGHLVSSPQNAFVKGRQITDSVLIANEILDSRLKDKLPGIICKLDIEKAYDHVNWHFLLYLLDRCGFPGNWCHWIHYCISTVRFSILINGSLEGFFGSSRGIHQGDPLSPLLFVLIMEALSRMMSKAVEEGLLSGFQVGALGLPLGAKFKSKQIWDLILEKMERKLAGWQRMYLSKGGRVTLIKSTLSSLPTYFMSLFPIPMSVAARIDTIQRNFLWGGMGEGKKFHLMNWSQVCQPLHLGGLGIRNVRLFNITLLGKWLWRFGNERESLWRHVILSKYGSLPRGWTLATIPGPYGVGLWKNIRKDWVHFARFLRFEVGDGTQIKFWTDPWCEIGPLKEAYPELYRISRDKEAWVADHLNYQNEVSGVKGCDPDKVWWQGTIGKGFQVKLFYKALLPSNGLSSGVKGCDPDKVWWQGTIGKGFQVKLFYKALLPSNGLSVPWKSIWMTKVPPRVSFFVWTAAMDRILTMQNLRRRHVMVIDWCYMCKVSGESMDHLLLHCPIATDLWNCMLSLFGLHWVMPKGVLELLACWLEGRGKSKIQDLWNSIPHGIFWVLWWERNSRAFEGKESGVLELKWFLIRTLMDWSNASSSTYFSSIFEFLDYCML</sequence>
<dbReference type="InterPro" id="IPR000477">
    <property type="entry name" value="RT_dom"/>
</dbReference>
<dbReference type="AlphaFoldDB" id="A0A2N9EDS5"/>
<dbReference type="PANTHER" id="PTHR33116">
    <property type="entry name" value="REVERSE TRANSCRIPTASE ZINC-BINDING DOMAIN-CONTAINING PROTEIN-RELATED-RELATED"/>
    <property type="match status" value="1"/>
</dbReference>
<dbReference type="Pfam" id="PF00078">
    <property type="entry name" value="RVT_1"/>
    <property type="match status" value="1"/>
</dbReference>
<dbReference type="EMBL" id="OIVN01000026">
    <property type="protein sequence ID" value="SPC72831.1"/>
    <property type="molecule type" value="Genomic_DNA"/>
</dbReference>